<evidence type="ECO:0000256" key="7">
    <source>
        <dbReference type="SAM" id="Coils"/>
    </source>
</evidence>
<keyword evidence="3" id="KW-0969">Cilium</keyword>
<comment type="caution">
    <text evidence="10">The sequence shown here is derived from an EMBL/GenBank/DDBJ whole genome shotgun (WGS) entry which is preliminary data.</text>
</comment>
<feature type="coiled-coil region" evidence="7">
    <location>
        <begin position="69"/>
        <end position="107"/>
    </location>
</feature>
<evidence type="ECO:0000313" key="10">
    <source>
        <dbReference type="EMBL" id="SCU67427.1"/>
    </source>
</evidence>
<dbReference type="RefSeq" id="XP_067078744.1">
    <property type="nucleotide sequence ID" value="XM_067222643.1"/>
</dbReference>
<evidence type="ECO:0000256" key="3">
    <source>
        <dbReference type="ARBA" id="ARBA00023069"/>
    </source>
</evidence>
<dbReference type="GO" id="GO:0005929">
    <property type="term" value="C:cilium"/>
    <property type="evidence" value="ECO:0007669"/>
    <property type="project" value="UniProtKB-SubCell"/>
</dbReference>
<evidence type="ECO:0000313" key="11">
    <source>
        <dbReference type="Proteomes" id="UP000195570"/>
    </source>
</evidence>
<dbReference type="AlphaFoldDB" id="A0A1G4I667"/>
<dbReference type="EMBL" id="CZPT02000741">
    <property type="protein sequence ID" value="SCU67427.1"/>
    <property type="molecule type" value="Genomic_DNA"/>
</dbReference>
<feature type="compositionally biased region" description="Basic and acidic residues" evidence="8">
    <location>
        <begin position="460"/>
        <end position="471"/>
    </location>
</feature>
<evidence type="ECO:0000256" key="5">
    <source>
        <dbReference type="ARBA" id="ARBA00033747"/>
    </source>
</evidence>
<comment type="subcellular location">
    <subcellularLocation>
        <location evidence="1">Cell projection</location>
        <location evidence="1">Cilium</location>
    </subcellularLocation>
</comment>
<evidence type="ECO:0000256" key="8">
    <source>
        <dbReference type="SAM" id="MobiDB-lite"/>
    </source>
</evidence>
<dbReference type="PANTHER" id="PTHR31183:SF1">
    <property type="entry name" value="CILIA- AND FLAGELLA-ASSOCIATED PROTEIN 53"/>
    <property type="match status" value="1"/>
</dbReference>
<reference evidence="10" key="1">
    <citation type="submission" date="2016-09" db="EMBL/GenBank/DDBJ databases">
        <authorList>
            <person name="Hebert L."/>
            <person name="Moumen B."/>
        </authorList>
    </citation>
    <scope>NUCLEOTIDE SEQUENCE [LARGE SCALE GENOMIC DNA]</scope>
    <source>
        <strain evidence="10">OVI</strain>
    </source>
</reference>
<evidence type="ECO:0000259" key="9">
    <source>
        <dbReference type="Pfam" id="PF13868"/>
    </source>
</evidence>
<feature type="coiled-coil region" evidence="7">
    <location>
        <begin position="144"/>
        <end position="171"/>
    </location>
</feature>
<feature type="domain" description="Trichohyalin-plectin-homology" evidence="9">
    <location>
        <begin position="125"/>
        <end position="461"/>
    </location>
</feature>
<dbReference type="Proteomes" id="UP000195570">
    <property type="component" value="Unassembled WGS sequence"/>
</dbReference>
<evidence type="ECO:0000256" key="2">
    <source>
        <dbReference type="ARBA" id="ARBA00023054"/>
    </source>
</evidence>
<name>A0A1G4I667_TRYEQ</name>
<evidence type="ECO:0000256" key="1">
    <source>
        <dbReference type="ARBA" id="ARBA00004138"/>
    </source>
</evidence>
<feature type="region of interest" description="Disordered" evidence="8">
    <location>
        <begin position="460"/>
        <end position="483"/>
    </location>
</feature>
<dbReference type="InterPro" id="IPR043597">
    <property type="entry name" value="TPH_dom"/>
</dbReference>
<dbReference type="PANTHER" id="PTHR31183">
    <property type="entry name" value="TRICHOPLEIN KERATIN FILAMENT-BINDING PROTEIN FAMILY MEMBER"/>
    <property type="match status" value="1"/>
</dbReference>
<dbReference type="InterPro" id="IPR043596">
    <property type="entry name" value="CFAP53/TCHP"/>
</dbReference>
<feature type="coiled-coil region" evidence="7">
    <location>
        <begin position="248"/>
        <end position="330"/>
    </location>
</feature>
<protein>
    <recommendedName>
        <fullName evidence="6">Cilia- and flagella-associated protein 53</fullName>
    </recommendedName>
</protein>
<evidence type="ECO:0000256" key="4">
    <source>
        <dbReference type="ARBA" id="ARBA00023273"/>
    </source>
</evidence>
<keyword evidence="2 7" id="KW-0175">Coiled coil</keyword>
<organism evidence="10 11">
    <name type="scientific">Trypanosoma equiperdum</name>
    <dbReference type="NCBI Taxonomy" id="5694"/>
    <lineage>
        <taxon>Eukaryota</taxon>
        <taxon>Discoba</taxon>
        <taxon>Euglenozoa</taxon>
        <taxon>Kinetoplastea</taxon>
        <taxon>Metakinetoplastina</taxon>
        <taxon>Trypanosomatida</taxon>
        <taxon>Trypanosomatidae</taxon>
        <taxon>Trypanosoma</taxon>
    </lineage>
</organism>
<sequence>MAHVAIRRQREEEQRAREQAQAVEKRMRLAANFETRSEKVYEQKDLMRRLDLVRAKHDDALVARRQRLAAMLLREKEEHEAMLNNLTETDEQRRDRLIRKARELRAQQQHHLRVDAQKRHERLFREKIDCLRLAESRLRVMQVANARFEQLALAERRKEEQQREEEFFAQQRVEENRLANERAQKDLEEDYIRKQAVVKALAAQVEGNKMRAEQHQLEVKKENEAFCRAVEEERAAEAQKKMEARIARAALAKEMSEFNEQLRTARRQEYERLQKEDREVLDRMLAELAEQEQEEKRRKHELRANARLHLKEVERQMNQRKEDMENLDKLWEEENNKVWEKREAHWRADEEKRRKLLRNVLIVRRQQVLDKRQQEKEAVERAEVERQEFRNMIAGLADIDAMERAQRFAVAKENQKYLESQVQRRNAEKEEVRMAMKTALTAEQEKEKVHAERIKREIENLERAKPERYKDVPLLPRQRFPPI</sequence>
<keyword evidence="4" id="KW-0966">Cell projection</keyword>
<dbReference type="VEuPathDB" id="TriTrypDB:TEOVI_000689900"/>
<evidence type="ECO:0000256" key="6">
    <source>
        <dbReference type="ARBA" id="ARBA00033773"/>
    </source>
</evidence>
<dbReference type="GeneID" id="92380833"/>
<proteinExistence type="inferred from homology"/>
<dbReference type="Pfam" id="PF13868">
    <property type="entry name" value="TPH"/>
    <property type="match status" value="1"/>
</dbReference>
<accession>A0A1G4I667</accession>
<comment type="similarity">
    <text evidence="5">Belongs to the CFAP53 family.</text>
</comment>
<keyword evidence="11" id="KW-1185">Reference proteome</keyword>
<gene>
    <name evidence="10" type="ORF">TEOVI_000689900</name>
</gene>